<keyword evidence="2" id="KW-1185">Reference proteome</keyword>
<organism evidence="1 2">
    <name type="scientific">Puccinia striiformis f. sp. tritici PST-78</name>
    <dbReference type="NCBI Taxonomy" id="1165861"/>
    <lineage>
        <taxon>Eukaryota</taxon>
        <taxon>Fungi</taxon>
        <taxon>Dikarya</taxon>
        <taxon>Basidiomycota</taxon>
        <taxon>Pucciniomycotina</taxon>
        <taxon>Pucciniomycetes</taxon>
        <taxon>Pucciniales</taxon>
        <taxon>Pucciniaceae</taxon>
        <taxon>Puccinia</taxon>
    </lineage>
</organism>
<reference evidence="2" key="1">
    <citation type="submission" date="2014-03" db="EMBL/GenBank/DDBJ databases">
        <title>The Genome Sequence of Puccinia striiformis f. sp. tritici PST-78.</title>
        <authorList>
            <consortium name="The Broad Institute Genome Sequencing Platform"/>
            <person name="Cuomo C."/>
            <person name="Hulbert S."/>
            <person name="Chen X."/>
            <person name="Walker B."/>
            <person name="Young S.K."/>
            <person name="Zeng Q."/>
            <person name="Gargeya S."/>
            <person name="Fitzgerald M."/>
            <person name="Haas B."/>
            <person name="Abouelleil A."/>
            <person name="Alvarado L."/>
            <person name="Arachchi H.M."/>
            <person name="Berlin A.M."/>
            <person name="Chapman S.B."/>
            <person name="Goldberg J."/>
            <person name="Griggs A."/>
            <person name="Gujja S."/>
            <person name="Hansen M."/>
            <person name="Howarth C."/>
            <person name="Imamovic A."/>
            <person name="Larimer J."/>
            <person name="McCowan C."/>
            <person name="Montmayeur A."/>
            <person name="Murphy C."/>
            <person name="Neiman D."/>
            <person name="Pearson M."/>
            <person name="Priest M."/>
            <person name="Roberts A."/>
            <person name="Saif S."/>
            <person name="Shea T."/>
            <person name="Sisk P."/>
            <person name="Sykes S."/>
            <person name="Wortman J."/>
            <person name="Nusbaum C."/>
            <person name="Birren B."/>
        </authorList>
    </citation>
    <scope>NUCLEOTIDE SEQUENCE [LARGE SCALE GENOMIC DNA]</scope>
    <source>
        <strain evidence="2">race PST-78</strain>
    </source>
</reference>
<evidence type="ECO:0000313" key="2">
    <source>
        <dbReference type="Proteomes" id="UP000054564"/>
    </source>
</evidence>
<name>A0A0L0USQ2_9BASI</name>
<proteinExistence type="predicted"/>
<dbReference type="AlphaFoldDB" id="A0A0L0USQ2"/>
<accession>A0A0L0USQ2</accession>
<dbReference type="EMBL" id="AJIL01000298">
    <property type="protein sequence ID" value="KNE89784.1"/>
    <property type="molecule type" value="Genomic_DNA"/>
</dbReference>
<sequence>MLGEGKSYFPSMVFGKGRPNRLVLGDSAGDSQCATIVAPDEIVDAEVPVATNVALEPEIGDDNRKLGPPSGPLSPAFDNIKVEDWKTIHLGTDARLEFMNMSIPVRNKQSGAALGTLRILENNLDP</sequence>
<gene>
    <name evidence="1" type="ORF">PSTG_16744</name>
</gene>
<comment type="caution">
    <text evidence="1">The sequence shown here is derived from an EMBL/GenBank/DDBJ whole genome shotgun (WGS) entry which is preliminary data.</text>
</comment>
<dbReference type="Proteomes" id="UP000054564">
    <property type="component" value="Unassembled WGS sequence"/>
</dbReference>
<protein>
    <submittedName>
        <fullName evidence="1">Uncharacterized protein</fullName>
    </submittedName>
</protein>
<evidence type="ECO:0000313" key="1">
    <source>
        <dbReference type="EMBL" id="KNE89784.1"/>
    </source>
</evidence>